<keyword evidence="12" id="KW-0472">Membrane</keyword>
<dbReference type="PANTHER" id="PTHR30040:SF2">
    <property type="entry name" value="FAD:PROTEIN FMN TRANSFERASE"/>
    <property type="match status" value="1"/>
</dbReference>
<evidence type="ECO:0000256" key="9">
    <source>
        <dbReference type="ARBA" id="ARBA00031306"/>
    </source>
</evidence>
<evidence type="ECO:0000256" key="1">
    <source>
        <dbReference type="ARBA" id="ARBA00001946"/>
    </source>
</evidence>
<name>A0ABR7VFS2_9FLAO</name>
<dbReference type="InterPro" id="IPR003374">
    <property type="entry name" value="ApbE-like_sf"/>
</dbReference>
<comment type="cofactor">
    <cofactor evidence="1 12">
        <name>Mg(2+)</name>
        <dbReference type="ChEBI" id="CHEBI:18420"/>
    </cofactor>
</comment>
<keyword evidence="6 11" id="KW-0479">Metal-binding</keyword>
<dbReference type="Proteomes" id="UP000598350">
    <property type="component" value="Unassembled WGS sequence"/>
</dbReference>
<dbReference type="InterPro" id="IPR024932">
    <property type="entry name" value="ApbE"/>
</dbReference>
<reference evidence="13 14" key="1">
    <citation type="submission" date="2020-05" db="EMBL/GenBank/DDBJ databases">
        <title>The draft genome sequence of Maribacter arenosus CAU 1321.</title>
        <authorList>
            <person name="Mu L."/>
        </authorList>
    </citation>
    <scope>NUCLEOTIDE SEQUENCE [LARGE SCALE GENOMIC DNA]</scope>
    <source>
        <strain evidence="13 14">CAU 1321</strain>
    </source>
</reference>
<evidence type="ECO:0000256" key="2">
    <source>
        <dbReference type="ARBA" id="ARBA00011955"/>
    </source>
</evidence>
<evidence type="ECO:0000313" key="13">
    <source>
        <dbReference type="EMBL" id="MBD0852505.1"/>
    </source>
</evidence>
<keyword evidence="12" id="KW-1003">Cell membrane</keyword>
<evidence type="ECO:0000313" key="14">
    <source>
        <dbReference type="Proteomes" id="UP000598350"/>
    </source>
</evidence>
<evidence type="ECO:0000256" key="5">
    <source>
        <dbReference type="ARBA" id="ARBA00022679"/>
    </source>
</evidence>
<comment type="caution">
    <text evidence="13">The sequence shown here is derived from an EMBL/GenBank/DDBJ whole genome shotgun (WGS) entry which is preliminary data.</text>
</comment>
<dbReference type="Gene3D" id="3.10.520.10">
    <property type="entry name" value="ApbE-like domains"/>
    <property type="match status" value="1"/>
</dbReference>
<evidence type="ECO:0000256" key="3">
    <source>
        <dbReference type="ARBA" id="ARBA00016337"/>
    </source>
</evidence>
<comment type="function">
    <text evidence="12">Flavin transferase that catalyzes the transfer of the FMN moiety of FAD and its covalent binding to the hydroxyl group of a threonine residue in a target flavoprotein.</text>
</comment>
<gene>
    <name evidence="13" type="ORF">HPE63_17635</name>
</gene>
<proteinExistence type="inferred from homology"/>
<keyword evidence="4 11" id="KW-0285">Flavoprotein</keyword>
<dbReference type="GO" id="GO:0016740">
    <property type="term" value="F:transferase activity"/>
    <property type="evidence" value="ECO:0007669"/>
    <property type="project" value="UniProtKB-KW"/>
</dbReference>
<keyword evidence="12" id="KW-0449">Lipoprotein</keyword>
<evidence type="ECO:0000256" key="11">
    <source>
        <dbReference type="PIRNR" id="PIRNR006268"/>
    </source>
</evidence>
<evidence type="ECO:0000256" key="6">
    <source>
        <dbReference type="ARBA" id="ARBA00022723"/>
    </source>
</evidence>
<dbReference type="PANTHER" id="PTHR30040">
    <property type="entry name" value="THIAMINE BIOSYNTHESIS LIPOPROTEIN APBE"/>
    <property type="match status" value="1"/>
</dbReference>
<dbReference type="RefSeq" id="WP_188315628.1">
    <property type="nucleotide sequence ID" value="NZ_JABTCG010000009.1"/>
</dbReference>
<comment type="catalytic activity">
    <reaction evidence="10 11 12">
        <text>L-threonyl-[protein] + FAD = FMN-L-threonyl-[protein] + AMP + H(+)</text>
        <dbReference type="Rhea" id="RHEA:36847"/>
        <dbReference type="Rhea" id="RHEA-COMP:11060"/>
        <dbReference type="Rhea" id="RHEA-COMP:11061"/>
        <dbReference type="ChEBI" id="CHEBI:15378"/>
        <dbReference type="ChEBI" id="CHEBI:30013"/>
        <dbReference type="ChEBI" id="CHEBI:57692"/>
        <dbReference type="ChEBI" id="CHEBI:74257"/>
        <dbReference type="ChEBI" id="CHEBI:456215"/>
        <dbReference type="EC" id="2.7.1.180"/>
    </reaction>
</comment>
<organism evidence="13 14">
    <name type="scientific">Maribacter arenosus</name>
    <dbReference type="NCBI Taxonomy" id="1854708"/>
    <lineage>
        <taxon>Bacteria</taxon>
        <taxon>Pseudomonadati</taxon>
        <taxon>Bacteroidota</taxon>
        <taxon>Flavobacteriia</taxon>
        <taxon>Flavobacteriales</taxon>
        <taxon>Flavobacteriaceae</taxon>
        <taxon>Maribacter</taxon>
    </lineage>
</organism>
<evidence type="ECO:0000256" key="12">
    <source>
        <dbReference type="RuleBase" id="RU363002"/>
    </source>
</evidence>
<comment type="subcellular location">
    <subcellularLocation>
        <location evidence="12">Cell inner membrane</location>
        <topology evidence="12">Lipid-anchor</topology>
        <orientation evidence="12">Periplasmic side</orientation>
    </subcellularLocation>
</comment>
<keyword evidence="12" id="KW-0997">Cell inner membrane</keyword>
<dbReference type="PIRSF" id="PIRSF006268">
    <property type="entry name" value="ApbE"/>
    <property type="match status" value="1"/>
</dbReference>
<comment type="similarity">
    <text evidence="11 12">Belongs to the ApbE family.</text>
</comment>
<keyword evidence="8 11" id="KW-0460">Magnesium</keyword>
<dbReference type="PROSITE" id="PS51257">
    <property type="entry name" value="PROKAR_LIPOPROTEIN"/>
    <property type="match status" value="1"/>
</dbReference>
<protein>
    <recommendedName>
        <fullName evidence="3 11">FAD:protein FMN transferase</fullName>
        <ecNumber evidence="2 11">2.7.1.180</ecNumber>
    </recommendedName>
    <alternativeName>
        <fullName evidence="9 11">Flavin transferase</fullName>
    </alternativeName>
</protein>
<dbReference type="SUPFAM" id="SSF143631">
    <property type="entry name" value="ApbE-like"/>
    <property type="match status" value="1"/>
</dbReference>
<evidence type="ECO:0000256" key="7">
    <source>
        <dbReference type="ARBA" id="ARBA00022827"/>
    </source>
</evidence>
<evidence type="ECO:0000256" key="4">
    <source>
        <dbReference type="ARBA" id="ARBA00022630"/>
    </source>
</evidence>
<keyword evidence="14" id="KW-1185">Reference proteome</keyword>
<evidence type="ECO:0000256" key="10">
    <source>
        <dbReference type="ARBA" id="ARBA00048540"/>
    </source>
</evidence>
<keyword evidence="5 11" id="KW-0808">Transferase</keyword>
<accession>A0ABR7VFS2</accession>
<sequence>MIINKWVLILIAMAVTSCGKAPEKYIKNINVGGALGTSYSIIYLADRELDFQREIDSVFNVVNQSLSTYIPTSDISRINQGEDQVMVDHMFREVFTLSKEINAKTDGYFDPTVGIMVNAWGFGPGNKINMDSTAVDSLMQWVGLDKVSLTPEYRIQKQFPNTYLDFNAIAKGYAIDRLAKMMDQKGIEDYLLEVGGELVGKGLNQIKQKPWVVGIDDPQVEEGRRLKILIHLKDMALASSGNYRKFRIDSITGKKYVHTIDPKTGYTKSASTLGVTVLADSCAKADAYATAFMAMELERCKEIVAANNELEAYVIYLDDEGHTQEYMTPGFQKLVAD</sequence>
<keyword evidence="7 11" id="KW-0274">FAD</keyword>
<evidence type="ECO:0000256" key="8">
    <source>
        <dbReference type="ARBA" id="ARBA00022842"/>
    </source>
</evidence>
<dbReference type="EC" id="2.7.1.180" evidence="2 11"/>
<dbReference type="EMBL" id="JABTCG010000009">
    <property type="protein sequence ID" value="MBD0852505.1"/>
    <property type="molecule type" value="Genomic_DNA"/>
</dbReference>
<dbReference type="Pfam" id="PF02424">
    <property type="entry name" value="ApbE"/>
    <property type="match status" value="1"/>
</dbReference>